<dbReference type="InterPro" id="IPR000644">
    <property type="entry name" value="CBS_dom"/>
</dbReference>
<sequence>MQQERTAVTRLMTSGVLTVTAETAVEDAAKLFLSEDVGSVVVVDEDDKPIGMFTNTDLAAFVAEGGSGGETAVSEYMTERVVAIGSQDSVRDAAAKMIIHGIHHLPVTDDHGSVVGMLSTMDLTSHFSYSGGSDMI</sequence>
<organism evidence="4 5">
    <name type="scientific">Haloferax litoreum</name>
    <dbReference type="NCBI Taxonomy" id="2666140"/>
    <lineage>
        <taxon>Archaea</taxon>
        <taxon>Methanobacteriati</taxon>
        <taxon>Methanobacteriota</taxon>
        <taxon>Stenosarchaea group</taxon>
        <taxon>Halobacteria</taxon>
        <taxon>Halobacteriales</taxon>
        <taxon>Haloferacaceae</taxon>
        <taxon>Haloferax</taxon>
    </lineage>
</organism>
<evidence type="ECO:0000259" key="3">
    <source>
        <dbReference type="PROSITE" id="PS51371"/>
    </source>
</evidence>
<dbReference type="PROSITE" id="PS51371">
    <property type="entry name" value="CBS"/>
    <property type="match status" value="2"/>
</dbReference>
<dbReference type="Gene3D" id="3.10.580.10">
    <property type="entry name" value="CBS-domain"/>
    <property type="match status" value="1"/>
</dbReference>
<evidence type="ECO:0000256" key="2">
    <source>
        <dbReference type="PROSITE-ProRule" id="PRU00703"/>
    </source>
</evidence>
<feature type="domain" description="CBS" evidence="3">
    <location>
        <begin position="12"/>
        <end position="68"/>
    </location>
</feature>
<accession>A0A6A8GKF2</accession>
<name>A0A6A8GKF2_9EURY</name>
<proteinExistence type="predicted"/>
<dbReference type="CDD" id="cd09836">
    <property type="entry name" value="CBS_pair_arch"/>
    <property type="match status" value="1"/>
</dbReference>
<comment type="caution">
    <text evidence="4">The sequence shown here is derived from an EMBL/GenBank/DDBJ whole genome shotgun (WGS) entry which is preliminary data.</text>
</comment>
<dbReference type="InterPro" id="IPR051257">
    <property type="entry name" value="Diverse_CBS-Domain"/>
</dbReference>
<evidence type="ECO:0000313" key="5">
    <source>
        <dbReference type="Proteomes" id="UP000439022"/>
    </source>
</evidence>
<keyword evidence="1 2" id="KW-0129">CBS domain</keyword>
<dbReference type="PANTHER" id="PTHR43080:SF2">
    <property type="entry name" value="CBS DOMAIN-CONTAINING PROTEIN"/>
    <property type="match status" value="1"/>
</dbReference>
<dbReference type="InterPro" id="IPR046342">
    <property type="entry name" value="CBS_dom_sf"/>
</dbReference>
<dbReference type="SUPFAM" id="SSF54631">
    <property type="entry name" value="CBS-domain pair"/>
    <property type="match status" value="1"/>
</dbReference>
<protein>
    <submittedName>
        <fullName evidence="4">CBS domain-containing protein</fullName>
    </submittedName>
</protein>
<evidence type="ECO:0000313" key="4">
    <source>
        <dbReference type="EMBL" id="MRX23496.1"/>
    </source>
</evidence>
<dbReference type="SMART" id="SM00116">
    <property type="entry name" value="CBS"/>
    <property type="match status" value="2"/>
</dbReference>
<gene>
    <name evidence="4" type="ORF">GJR96_16220</name>
</gene>
<feature type="domain" description="CBS" evidence="3">
    <location>
        <begin position="77"/>
        <end position="135"/>
    </location>
</feature>
<reference evidence="4 5" key="1">
    <citation type="submission" date="2019-11" db="EMBL/GenBank/DDBJ databases">
        <title>Whole genome sequence of Haloferax sp. MBLA0076.</title>
        <authorList>
            <person name="Seo M.-J."/>
            <person name="Cho E.-S."/>
        </authorList>
    </citation>
    <scope>NUCLEOTIDE SEQUENCE [LARGE SCALE GENOMIC DNA]</scope>
    <source>
        <strain evidence="4 5">MBLA0076</strain>
    </source>
</reference>
<dbReference type="AlphaFoldDB" id="A0A6A8GKF2"/>
<dbReference type="Proteomes" id="UP000439022">
    <property type="component" value="Unassembled WGS sequence"/>
</dbReference>
<dbReference type="Pfam" id="PF00571">
    <property type="entry name" value="CBS"/>
    <property type="match status" value="2"/>
</dbReference>
<evidence type="ECO:0000256" key="1">
    <source>
        <dbReference type="ARBA" id="ARBA00023122"/>
    </source>
</evidence>
<dbReference type="PANTHER" id="PTHR43080">
    <property type="entry name" value="CBS DOMAIN-CONTAINING PROTEIN CBSX3, MITOCHONDRIAL"/>
    <property type="match status" value="1"/>
</dbReference>
<dbReference type="EMBL" id="WKJO01000002">
    <property type="protein sequence ID" value="MRX23496.1"/>
    <property type="molecule type" value="Genomic_DNA"/>
</dbReference>
<keyword evidence="5" id="KW-1185">Reference proteome</keyword>
<dbReference type="RefSeq" id="WP_151164429.1">
    <property type="nucleotide sequence ID" value="NZ_WKJO01000002.1"/>
</dbReference>